<feature type="transmembrane region" description="Helical" evidence="1">
    <location>
        <begin position="86"/>
        <end position="112"/>
    </location>
</feature>
<feature type="transmembrane region" description="Helical" evidence="1">
    <location>
        <begin position="43"/>
        <end position="66"/>
    </location>
</feature>
<dbReference type="EMBL" id="DRWN01000065">
    <property type="protein sequence ID" value="HHK69013.1"/>
    <property type="molecule type" value="Genomic_DNA"/>
</dbReference>
<accession>A0A7C5QS09</accession>
<keyword evidence="1" id="KW-0472">Membrane</keyword>
<sequence>MKILGGLGYIFSIIPVLNIIAPILVGIAWIQMGGRTRQTLFKATGILMIVSFILVIGLFAAFFAVLSPLISSALSGFTNLSPTVLLTLMPAVGALVVVAIAAAVFGLVVFVLELVSHFRAADIYALNWFRRAAWMRIIAIILAMVVVAVVLANATPPTLLEQSFTASIFLLALIPVIIVGVLAPIFSAIAFFSLPEESLPPPPPAQPA</sequence>
<keyword evidence="1" id="KW-1133">Transmembrane helix</keyword>
<evidence type="ECO:0000256" key="1">
    <source>
        <dbReference type="SAM" id="Phobius"/>
    </source>
</evidence>
<dbReference type="AlphaFoldDB" id="A0A7C5QS09"/>
<protein>
    <recommendedName>
        <fullName evidence="3">DUF996 domain-containing protein</fullName>
    </recommendedName>
</protein>
<reference evidence="2" key="1">
    <citation type="journal article" date="2020" name="mSystems">
        <title>Genome- and Community-Level Interaction Insights into Carbon Utilization and Element Cycling Functions of Hydrothermarchaeota in Hydrothermal Sediment.</title>
        <authorList>
            <person name="Zhou Z."/>
            <person name="Liu Y."/>
            <person name="Xu W."/>
            <person name="Pan J."/>
            <person name="Luo Z.H."/>
            <person name="Li M."/>
        </authorList>
    </citation>
    <scope>NUCLEOTIDE SEQUENCE [LARGE SCALE GENOMIC DNA]</scope>
    <source>
        <strain evidence="2">SpSt-1056</strain>
    </source>
</reference>
<evidence type="ECO:0000313" key="2">
    <source>
        <dbReference type="EMBL" id="HHK69013.1"/>
    </source>
</evidence>
<name>A0A7C5QS09_CALS0</name>
<proteinExistence type="predicted"/>
<keyword evidence="1" id="KW-0812">Transmembrane</keyword>
<feature type="transmembrane region" description="Helical" evidence="1">
    <location>
        <begin position="6"/>
        <end position="31"/>
    </location>
</feature>
<feature type="transmembrane region" description="Helical" evidence="1">
    <location>
        <begin position="166"/>
        <end position="192"/>
    </location>
</feature>
<comment type="caution">
    <text evidence="2">The sequence shown here is derived from an EMBL/GenBank/DDBJ whole genome shotgun (WGS) entry which is preliminary data.</text>
</comment>
<gene>
    <name evidence="2" type="ORF">ENM11_07710</name>
</gene>
<evidence type="ECO:0008006" key="3">
    <source>
        <dbReference type="Google" id="ProtNLM"/>
    </source>
</evidence>
<organism evidence="2">
    <name type="scientific">Caldiarchaeum subterraneum</name>
    <dbReference type="NCBI Taxonomy" id="311458"/>
    <lineage>
        <taxon>Archaea</taxon>
        <taxon>Nitrososphaerota</taxon>
        <taxon>Candidatus Caldarchaeales</taxon>
        <taxon>Candidatus Caldarchaeaceae</taxon>
        <taxon>Candidatus Caldarchaeum</taxon>
    </lineage>
</organism>
<feature type="transmembrane region" description="Helical" evidence="1">
    <location>
        <begin position="133"/>
        <end position="154"/>
    </location>
</feature>